<evidence type="ECO:0000256" key="1">
    <source>
        <dbReference type="SAM" id="Phobius"/>
    </source>
</evidence>
<keyword evidence="1" id="KW-0812">Transmembrane</keyword>
<dbReference type="EMBL" id="JARTOI010000001">
    <property type="protein sequence ID" value="MDK5169025.1"/>
    <property type="molecule type" value="Genomic_DNA"/>
</dbReference>
<dbReference type="Proteomes" id="UP001174748">
    <property type="component" value="Unassembled WGS sequence"/>
</dbReference>
<comment type="caution">
    <text evidence="2">The sequence shown here is derived from an EMBL/GenBank/DDBJ whole genome shotgun (WGS) entry which is preliminary data.</text>
</comment>
<keyword evidence="1" id="KW-1133">Transmembrane helix</keyword>
<dbReference type="RefSeq" id="WP_285097928.1">
    <property type="nucleotide sequence ID" value="NZ_JARTOI010000001.1"/>
</dbReference>
<gene>
    <name evidence="2" type="ORF">P9921_00780</name>
</gene>
<proteinExistence type="predicted"/>
<sequence>MKAPSKSIAYLAIIFVVLILLANVGQIVRVFEHANSLESYLNSALILIVGAGVPTTFIVMLALKVGKKNKSNT</sequence>
<name>A0ABT7G5I6_9GAMM</name>
<evidence type="ECO:0000313" key="2">
    <source>
        <dbReference type="EMBL" id="MDK5169025.1"/>
    </source>
</evidence>
<evidence type="ECO:0000313" key="3">
    <source>
        <dbReference type="Proteomes" id="UP001174748"/>
    </source>
</evidence>
<evidence type="ECO:0008006" key="4">
    <source>
        <dbReference type="Google" id="ProtNLM"/>
    </source>
</evidence>
<feature type="transmembrane region" description="Helical" evidence="1">
    <location>
        <begin position="40"/>
        <end position="63"/>
    </location>
</feature>
<keyword evidence="1" id="KW-0472">Membrane</keyword>
<reference evidence="2" key="1">
    <citation type="submission" date="2023-01" db="EMBL/GenBank/DDBJ databases">
        <title>Genomic dissection of endemic carbapenem resistance: metallo-beta-lactamase gene dissemination through clonal, plasmid and integron transfer pathways.</title>
        <authorList>
            <person name="Macesic N."/>
        </authorList>
    </citation>
    <scope>NUCLEOTIDE SEQUENCE</scope>
    <source>
        <strain evidence="2">CPO382</strain>
    </source>
</reference>
<keyword evidence="3" id="KW-1185">Reference proteome</keyword>
<protein>
    <recommendedName>
        <fullName evidence="4">DUF1049 domain-containing protein</fullName>
    </recommendedName>
</protein>
<accession>A0ABT7G5I6</accession>
<feature type="transmembrane region" description="Helical" evidence="1">
    <location>
        <begin position="7"/>
        <end position="28"/>
    </location>
</feature>
<organism evidence="2 3">
    <name type="scientific">Serratia nevei</name>
    <dbReference type="NCBI Taxonomy" id="2703794"/>
    <lineage>
        <taxon>Bacteria</taxon>
        <taxon>Pseudomonadati</taxon>
        <taxon>Pseudomonadota</taxon>
        <taxon>Gammaproteobacteria</taxon>
        <taxon>Enterobacterales</taxon>
        <taxon>Yersiniaceae</taxon>
        <taxon>Serratia</taxon>
    </lineage>
</organism>